<dbReference type="AlphaFoldDB" id="A0A8J2LJ14"/>
<keyword evidence="1" id="KW-1133">Transmembrane helix</keyword>
<keyword evidence="1" id="KW-0812">Transmembrane</keyword>
<feature type="transmembrane region" description="Helical" evidence="1">
    <location>
        <begin position="196"/>
        <end position="217"/>
    </location>
</feature>
<keyword evidence="3" id="KW-1185">Reference proteome</keyword>
<organism evidence="2 3">
    <name type="scientific">Allacma fusca</name>
    <dbReference type="NCBI Taxonomy" id="39272"/>
    <lineage>
        <taxon>Eukaryota</taxon>
        <taxon>Metazoa</taxon>
        <taxon>Ecdysozoa</taxon>
        <taxon>Arthropoda</taxon>
        <taxon>Hexapoda</taxon>
        <taxon>Collembola</taxon>
        <taxon>Symphypleona</taxon>
        <taxon>Sminthuridae</taxon>
        <taxon>Allacma</taxon>
    </lineage>
</organism>
<accession>A0A8J2LJ14</accession>
<reference evidence="2" key="1">
    <citation type="submission" date="2021-06" db="EMBL/GenBank/DDBJ databases">
        <authorList>
            <person name="Hodson N. C."/>
            <person name="Mongue J. A."/>
            <person name="Jaron S. K."/>
        </authorList>
    </citation>
    <scope>NUCLEOTIDE SEQUENCE</scope>
</reference>
<evidence type="ECO:0000313" key="2">
    <source>
        <dbReference type="EMBL" id="CAG7823954.1"/>
    </source>
</evidence>
<feature type="transmembrane region" description="Helical" evidence="1">
    <location>
        <begin position="122"/>
        <end position="142"/>
    </location>
</feature>
<evidence type="ECO:0000256" key="1">
    <source>
        <dbReference type="SAM" id="Phobius"/>
    </source>
</evidence>
<feature type="transmembrane region" description="Helical" evidence="1">
    <location>
        <begin position="51"/>
        <end position="71"/>
    </location>
</feature>
<dbReference type="EMBL" id="CAJVCH010531133">
    <property type="protein sequence ID" value="CAG7823954.1"/>
    <property type="molecule type" value="Genomic_DNA"/>
</dbReference>
<sequence length="269" mass="30747">MFKSNVENSQDLAEAVSFLGKDDDYKKVRRRNAKYANSLKQSNRFMVQCDLLNTCIFGCLTLVLIGALDIMEFTDFPSATQCKKNIRDYDNLNGLPEDHGVLYEEELERKCQTLVEGFPWPITSFFLLSVGSGTLLALAAILENRFLGLVCFVMLGFNFLMFLVQFIILNLIAPGRDLMFWNVVADRNMAVSLERIKLSVCFIFVFVAHAYVGYFAWSSYKIIKPGKPLLASVGELIRSIFYSITCEYEEQCPNKHLTKRAQEHEMMSK</sequence>
<proteinExistence type="predicted"/>
<name>A0A8J2LJ14_9HEXA</name>
<protein>
    <submittedName>
        <fullName evidence="2">Uncharacterized protein</fullName>
    </submittedName>
</protein>
<keyword evidence="1" id="KW-0472">Membrane</keyword>
<feature type="transmembrane region" description="Helical" evidence="1">
    <location>
        <begin position="149"/>
        <end position="173"/>
    </location>
</feature>
<gene>
    <name evidence="2" type="ORF">AFUS01_LOCUS34139</name>
</gene>
<comment type="caution">
    <text evidence="2">The sequence shown here is derived from an EMBL/GenBank/DDBJ whole genome shotgun (WGS) entry which is preliminary data.</text>
</comment>
<dbReference type="Proteomes" id="UP000708208">
    <property type="component" value="Unassembled WGS sequence"/>
</dbReference>
<evidence type="ECO:0000313" key="3">
    <source>
        <dbReference type="Proteomes" id="UP000708208"/>
    </source>
</evidence>